<name>A0A081XRX4_STRTO</name>
<gene>
    <name evidence="2" type="ORF">BU52_14595</name>
</gene>
<sequence>MERVTRIELALSAWEAAANRSPLSIGSDAGPFEARALGPPRNQAVRQRCTDRLATDTAPDDMRLLAKNLTGALSDTLRAATSRGHRLDSRSTDHRLR</sequence>
<evidence type="ECO:0000256" key="1">
    <source>
        <dbReference type="SAM" id="MobiDB-lite"/>
    </source>
</evidence>
<feature type="compositionally biased region" description="Basic and acidic residues" evidence="1">
    <location>
        <begin position="85"/>
        <end position="97"/>
    </location>
</feature>
<evidence type="ECO:0000313" key="3">
    <source>
        <dbReference type="Proteomes" id="UP000028341"/>
    </source>
</evidence>
<dbReference type="EMBL" id="JFCB01000011">
    <property type="protein sequence ID" value="KES06297.1"/>
    <property type="molecule type" value="Genomic_DNA"/>
</dbReference>
<proteinExistence type="predicted"/>
<dbReference type="STRING" id="55952.BU52_14595"/>
<dbReference type="AlphaFoldDB" id="A0A081XRX4"/>
<organism evidence="2 3">
    <name type="scientific">Streptomyces toyocaensis</name>
    <dbReference type="NCBI Taxonomy" id="55952"/>
    <lineage>
        <taxon>Bacteria</taxon>
        <taxon>Bacillati</taxon>
        <taxon>Actinomycetota</taxon>
        <taxon>Actinomycetes</taxon>
        <taxon>Kitasatosporales</taxon>
        <taxon>Streptomycetaceae</taxon>
        <taxon>Streptomyces</taxon>
    </lineage>
</organism>
<dbReference type="Proteomes" id="UP000028341">
    <property type="component" value="Unassembled WGS sequence"/>
</dbReference>
<feature type="region of interest" description="Disordered" evidence="1">
    <location>
        <begin position="75"/>
        <end position="97"/>
    </location>
</feature>
<evidence type="ECO:0000313" key="2">
    <source>
        <dbReference type="EMBL" id="KES06297.1"/>
    </source>
</evidence>
<reference evidence="2 3" key="1">
    <citation type="submission" date="2014-02" db="EMBL/GenBank/DDBJ databases">
        <title>The genome announcement of Streptomyces toyocaensis NRRL15009.</title>
        <authorList>
            <person name="Hong H.-J."/>
            <person name="Kwun M.J."/>
        </authorList>
    </citation>
    <scope>NUCLEOTIDE SEQUENCE [LARGE SCALE GENOMIC DNA]</scope>
    <source>
        <strain evidence="2 3">NRRL 15009</strain>
    </source>
</reference>
<comment type="caution">
    <text evidence="2">The sequence shown here is derived from an EMBL/GenBank/DDBJ whole genome shotgun (WGS) entry which is preliminary data.</text>
</comment>
<accession>A0A081XRX4</accession>
<keyword evidence="3" id="KW-1185">Reference proteome</keyword>
<protein>
    <submittedName>
        <fullName evidence="2">Uncharacterized protein</fullName>
    </submittedName>
</protein>